<dbReference type="EMBL" id="KL198025">
    <property type="protein sequence ID" value="KDQ17138.1"/>
    <property type="molecule type" value="Genomic_DNA"/>
</dbReference>
<feature type="compositionally biased region" description="Pro residues" evidence="1">
    <location>
        <begin position="38"/>
        <end position="48"/>
    </location>
</feature>
<dbReference type="Proteomes" id="UP000027195">
    <property type="component" value="Unassembled WGS sequence"/>
</dbReference>
<gene>
    <name evidence="2" type="ORF">BOTBODRAFT_225734</name>
</gene>
<keyword evidence="3" id="KW-1185">Reference proteome</keyword>
<feature type="compositionally biased region" description="Pro residues" evidence="1">
    <location>
        <begin position="56"/>
        <end position="70"/>
    </location>
</feature>
<dbReference type="HOGENOM" id="CLU_046011_0_0_1"/>
<evidence type="ECO:0000256" key="1">
    <source>
        <dbReference type="SAM" id="MobiDB-lite"/>
    </source>
</evidence>
<evidence type="ECO:0000313" key="2">
    <source>
        <dbReference type="EMBL" id="KDQ17138.1"/>
    </source>
</evidence>
<feature type="region of interest" description="Disordered" evidence="1">
    <location>
        <begin position="1"/>
        <end position="116"/>
    </location>
</feature>
<name>A0A067MMY6_BOTB1</name>
<evidence type="ECO:0000313" key="3">
    <source>
        <dbReference type="Proteomes" id="UP000027195"/>
    </source>
</evidence>
<dbReference type="InParanoid" id="A0A067MMY6"/>
<feature type="compositionally biased region" description="Basic residues" evidence="1">
    <location>
        <begin position="8"/>
        <end position="18"/>
    </location>
</feature>
<accession>A0A067MMY6</accession>
<sequence>MPGPRNYPRTKKKSKKKQQQQQKKTTVTVDPAPQSQLPSPPPTAPPPISISQPNPSVLPSPASVPPPPSISPSSEYSNDEPPYVEPQPPHTSITYDKPLPPPAQQQPTFPSLSLPPIVQNEDRSMSVRDLPAFLNSGFADPPALDEPMCRVFAAPDVYTLLCQLLPENTAMMLWHNKTRKVGRICPVCMRCFRLGDRLAPPLQEEFGDATADGPQLQREQIISGICSFVCFGVASLNYPGAIDAWGKIHREMDAVTATIFDGSGLGMPDQGLGTFVKMTRHLDIGIGKHLQMQRLRSANSAKS</sequence>
<protein>
    <submittedName>
        <fullName evidence="2">Uncharacterized protein</fullName>
    </submittedName>
</protein>
<dbReference type="AlphaFoldDB" id="A0A067MMY6"/>
<dbReference type="OrthoDB" id="3153997at2759"/>
<reference evidence="3" key="1">
    <citation type="journal article" date="2014" name="Proc. Natl. Acad. Sci. U.S.A.">
        <title>Extensive sampling of basidiomycete genomes demonstrates inadequacy of the white-rot/brown-rot paradigm for wood decay fungi.</title>
        <authorList>
            <person name="Riley R."/>
            <person name="Salamov A.A."/>
            <person name="Brown D.W."/>
            <person name="Nagy L.G."/>
            <person name="Floudas D."/>
            <person name="Held B.W."/>
            <person name="Levasseur A."/>
            <person name="Lombard V."/>
            <person name="Morin E."/>
            <person name="Otillar R."/>
            <person name="Lindquist E.A."/>
            <person name="Sun H."/>
            <person name="LaButti K.M."/>
            <person name="Schmutz J."/>
            <person name="Jabbour D."/>
            <person name="Luo H."/>
            <person name="Baker S.E."/>
            <person name="Pisabarro A.G."/>
            <person name="Walton J.D."/>
            <person name="Blanchette R.A."/>
            <person name="Henrissat B."/>
            <person name="Martin F."/>
            <person name="Cullen D."/>
            <person name="Hibbett D.S."/>
            <person name="Grigoriev I.V."/>
        </authorList>
    </citation>
    <scope>NUCLEOTIDE SEQUENCE [LARGE SCALE GENOMIC DNA]</scope>
    <source>
        <strain evidence="3">FD-172 SS1</strain>
    </source>
</reference>
<organism evidence="2 3">
    <name type="scientific">Botryobasidium botryosum (strain FD-172 SS1)</name>
    <dbReference type="NCBI Taxonomy" id="930990"/>
    <lineage>
        <taxon>Eukaryota</taxon>
        <taxon>Fungi</taxon>
        <taxon>Dikarya</taxon>
        <taxon>Basidiomycota</taxon>
        <taxon>Agaricomycotina</taxon>
        <taxon>Agaricomycetes</taxon>
        <taxon>Cantharellales</taxon>
        <taxon>Botryobasidiaceae</taxon>
        <taxon>Botryobasidium</taxon>
    </lineage>
</organism>
<proteinExistence type="predicted"/>
<dbReference type="STRING" id="930990.A0A067MMY6"/>